<reference evidence="5 6" key="1">
    <citation type="submission" date="2022-12" db="EMBL/GenBank/DDBJ databases">
        <title>Chromosome-scale assembly of the Ensete ventricosum genome.</title>
        <authorList>
            <person name="Dussert Y."/>
            <person name="Stocks J."/>
            <person name="Wendawek A."/>
            <person name="Woldeyes F."/>
            <person name="Nichols R.A."/>
            <person name="Borrell J.S."/>
        </authorList>
    </citation>
    <scope>NUCLEOTIDE SEQUENCE [LARGE SCALE GENOMIC DNA]</scope>
    <source>
        <strain evidence="6">cv. Maze</strain>
        <tissue evidence="5">Seeds</tissue>
    </source>
</reference>
<gene>
    <name evidence="5" type="ORF">OPV22_015252</name>
</gene>
<dbReference type="Pfam" id="PF00076">
    <property type="entry name" value="RRM_1"/>
    <property type="match status" value="2"/>
</dbReference>
<dbReference type="GO" id="GO:0005634">
    <property type="term" value="C:nucleus"/>
    <property type="evidence" value="ECO:0007669"/>
    <property type="project" value="TreeGrafter"/>
</dbReference>
<dbReference type="InterPro" id="IPR012677">
    <property type="entry name" value="Nucleotide-bd_a/b_plait_sf"/>
</dbReference>
<evidence type="ECO:0000256" key="2">
    <source>
        <dbReference type="PROSITE-ProRule" id="PRU00176"/>
    </source>
</evidence>
<proteinExistence type="predicted"/>
<dbReference type="InterPro" id="IPR050886">
    <property type="entry name" value="RNA-binding_reg"/>
</dbReference>
<dbReference type="SUPFAM" id="SSF54928">
    <property type="entry name" value="RNA-binding domain, RBD"/>
    <property type="match status" value="2"/>
</dbReference>
<comment type="caution">
    <text evidence="5">The sequence shown here is derived from an EMBL/GenBank/DDBJ whole genome shotgun (WGS) entry which is preliminary data.</text>
</comment>
<evidence type="ECO:0000259" key="4">
    <source>
        <dbReference type="PROSITE" id="PS50102"/>
    </source>
</evidence>
<dbReference type="Gene3D" id="3.30.70.330">
    <property type="match status" value="2"/>
</dbReference>
<sequence>MTNHNSKKRRRPLKTKRSKKTPPALRPQNANPAQDDDPALFGGTTDEDRPSAAPNPEVIQDLLELCTKEQLIGFLLDAAANDSDLLACIRAAADRDVSHRKVFVRGLGWDATRDALLEAFGPYGPIEDCNVVIDRATGCAKGYGFVLFRSRAGAVEALKQPQKRIRNRPVFCQFAIVGPASTGDTAGRKVYVSNVPANATLDKLRSFFSRFGEIESVPSGFDVLTEKCKGYAIFLYKKLEGARKALEEPYKVFEGHRLHCQQAAEPSQRGKAPAPSTNTASSVALLGPAPQPVLAAVAATQNLMLYRQNPAYAALLGRNPLLAAAALDPAAAAVLNPAAGAGLLSPPGQGLRGVGLANGAPSLLGPYGSQGATAGSTEDFLHISGAMKQVRGGTYCILKGVSGGHMIIMSIQPHDLMKALCTTNSAGHLRLCRVEEIYAFPAFLLILTNTKRSICSEALRELLSCSMISPRETKMLRNLGILLRG</sequence>
<name>A0AAV8RDQ7_ENSVE</name>
<evidence type="ECO:0000256" key="1">
    <source>
        <dbReference type="ARBA" id="ARBA00022884"/>
    </source>
</evidence>
<keyword evidence="1 2" id="KW-0694">RNA-binding</keyword>
<dbReference type="EMBL" id="JAQQAF010000004">
    <property type="protein sequence ID" value="KAJ8493531.1"/>
    <property type="molecule type" value="Genomic_DNA"/>
</dbReference>
<feature type="region of interest" description="Disordered" evidence="3">
    <location>
        <begin position="1"/>
        <end position="54"/>
    </location>
</feature>
<evidence type="ECO:0000313" key="6">
    <source>
        <dbReference type="Proteomes" id="UP001222027"/>
    </source>
</evidence>
<feature type="domain" description="RRM" evidence="4">
    <location>
        <begin position="100"/>
        <end position="197"/>
    </location>
</feature>
<dbReference type="AlphaFoldDB" id="A0AAV8RDQ7"/>
<feature type="domain" description="RRM" evidence="4">
    <location>
        <begin position="188"/>
        <end position="265"/>
    </location>
</feature>
<keyword evidence="6" id="KW-1185">Reference proteome</keyword>
<feature type="region of interest" description="Disordered" evidence="3">
    <location>
        <begin position="262"/>
        <end position="282"/>
    </location>
</feature>
<dbReference type="InterPro" id="IPR035979">
    <property type="entry name" value="RBD_domain_sf"/>
</dbReference>
<dbReference type="InterPro" id="IPR000504">
    <property type="entry name" value="RRM_dom"/>
</dbReference>
<dbReference type="PROSITE" id="PS50102">
    <property type="entry name" value="RRM"/>
    <property type="match status" value="2"/>
</dbReference>
<dbReference type="PANTHER" id="PTHR48024">
    <property type="entry name" value="GEO13361P1-RELATED"/>
    <property type="match status" value="1"/>
</dbReference>
<feature type="compositionally biased region" description="Basic residues" evidence="3">
    <location>
        <begin position="1"/>
        <end position="20"/>
    </location>
</feature>
<dbReference type="GO" id="GO:0003723">
    <property type="term" value="F:RNA binding"/>
    <property type="evidence" value="ECO:0007669"/>
    <property type="project" value="UniProtKB-UniRule"/>
</dbReference>
<evidence type="ECO:0000256" key="3">
    <source>
        <dbReference type="SAM" id="MobiDB-lite"/>
    </source>
</evidence>
<protein>
    <recommendedName>
        <fullName evidence="4">RRM domain-containing protein</fullName>
    </recommendedName>
</protein>
<dbReference type="SMART" id="SM00360">
    <property type="entry name" value="RRM"/>
    <property type="match status" value="2"/>
</dbReference>
<dbReference type="Proteomes" id="UP001222027">
    <property type="component" value="Unassembled WGS sequence"/>
</dbReference>
<organism evidence="5 6">
    <name type="scientific">Ensete ventricosum</name>
    <name type="common">Abyssinian banana</name>
    <name type="synonym">Musa ensete</name>
    <dbReference type="NCBI Taxonomy" id="4639"/>
    <lineage>
        <taxon>Eukaryota</taxon>
        <taxon>Viridiplantae</taxon>
        <taxon>Streptophyta</taxon>
        <taxon>Embryophyta</taxon>
        <taxon>Tracheophyta</taxon>
        <taxon>Spermatophyta</taxon>
        <taxon>Magnoliopsida</taxon>
        <taxon>Liliopsida</taxon>
        <taxon>Zingiberales</taxon>
        <taxon>Musaceae</taxon>
        <taxon>Ensete</taxon>
    </lineage>
</organism>
<accession>A0AAV8RDQ7</accession>
<dbReference type="PANTHER" id="PTHR48024:SF9">
    <property type="entry name" value="UBP1-ASSOCIATED PROTEINS 1A-RELATED"/>
    <property type="match status" value="1"/>
</dbReference>
<evidence type="ECO:0000313" key="5">
    <source>
        <dbReference type="EMBL" id="KAJ8493531.1"/>
    </source>
</evidence>